<dbReference type="InterPro" id="IPR029636">
    <property type="entry name" value="Csf1"/>
</dbReference>
<sequence length="805" mass="89273">MSSTTLLSTSDMKLLHQEQTDNETAMKALQAADLMIDQDPHQSSTVYNRSRSPRSSELVGTDLLAWTVRKHQSTLESSSSKFSDASQRGTAAVSHSKALPFLSETLDKRLQRVLAKGHHCASHSFAASGANGFGEWQVKLDAYWWCQRVTAGGIDDDEWGAEGEENHFSRWIRDRHSLHGLIAPLGSPQSLLSALTESIIQHVSIWRSQVHSIANLTEPDIQGTNTILEGLDSLAYKYENRLIDLFPEASHETGQLPKINLILILVDKEGQVGNLYPLHPMLCELVPVASNAVRVGHLTVLLRPKVAIQQRNIFTHAAYRILLRPPQATPLSAKNENLKPEKSDKPALQIFAEIILWGFELSIVSPKPLPRIECWRVNATIHPKFCHLKLTDCAISLASLNQTGSMEGFAYFVFDLFLSNQSPTWAFTHEASHDSPCEDVVEITADFQRIHAVAATSAFRVLLDCIQYLQFELARIKTTNPPPENNQSPNIIPPPQDFKGAALFISFTQLVTWSRLGQTSQDSVEMFAIQYLSHLDPSLVKHFENSTHKTQNSVFVPHLDVKFSLTARPQAPTLLAVKASAPSEITIDMSPFMLLIIHAFLDVYERDSHLIVNLLENQTQASHQDQQTVKPNISLPPTITDPWAICVDFDTGVGEGGKIQLHTFDLAQDDANFIEIFQRANIFLGRIKYWIGFLKSSPKITLLMGTCRSSVHPHDPSAIDDKLNSICTTSSPIPPPLIGPATSVCSLILQSSNLACVASLETCQQQQQSPPQTLDPLQFSLPSLPLLLEHYPAKSKLSLLITNGL</sequence>
<dbReference type="AlphaFoldDB" id="A0A2N5UL38"/>
<dbReference type="PANTHER" id="PTHR32085:SF3">
    <property type="entry name" value="PROTEIN CSF1"/>
    <property type="match status" value="1"/>
</dbReference>
<keyword evidence="2" id="KW-1185">Reference proteome</keyword>
<dbReference type="GO" id="GO:0006113">
    <property type="term" value="P:fermentation"/>
    <property type="evidence" value="ECO:0007669"/>
    <property type="project" value="InterPro"/>
</dbReference>
<accession>A0A2N5UL38</accession>
<evidence type="ECO:0000313" key="1">
    <source>
        <dbReference type="EMBL" id="PLW38479.1"/>
    </source>
</evidence>
<dbReference type="EMBL" id="PGCJ01000207">
    <property type="protein sequence ID" value="PLW38479.1"/>
    <property type="molecule type" value="Genomic_DNA"/>
</dbReference>
<protein>
    <submittedName>
        <fullName evidence="1">Uncharacterized protein</fullName>
    </submittedName>
</protein>
<name>A0A2N5UL38_9BASI</name>
<gene>
    <name evidence="1" type="ORF">PCANC_12477</name>
</gene>
<dbReference type="Proteomes" id="UP000235388">
    <property type="component" value="Unassembled WGS sequence"/>
</dbReference>
<proteinExistence type="predicted"/>
<comment type="caution">
    <text evidence="1">The sequence shown here is derived from an EMBL/GenBank/DDBJ whole genome shotgun (WGS) entry which is preliminary data.</text>
</comment>
<organism evidence="1 2">
    <name type="scientific">Puccinia coronata f. sp. avenae</name>
    <dbReference type="NCBI Taxonomy" id="200324"/>
    <lineage>
        <taxon>Eukaryota</taxon>
        <taxon>Fungi</taxon>
        <taxon>Dikarya</taxon>
        <taxon>Basidiomycota</taxon>
        <taxon>Pucciniomycotina</taxon>
        <taxon>Pucciniomycetes</taxon>
        <taxon>Pucciniales</taxon>
        <taxon>Pucciniaceae</taxon>
        <taxon>Puccinia</taxon>
    </lineage>
</organism>
<dbReference type="OrthoDB" id="10051416at2759"/>
<dbReference type="GO" id="GO:0016020">
    <property type="term" value="C:membrane"/>
    <property type="evidence" value="ECO:0007669"/>
    <property type="project" value="InterPro"/>
</dbReference>
<reference evidence="1 2" key="1">
    <citation type="submission" date="2017-11" db="EMBL/GenBank/DDBJ databases">
        <title>De novo assembly and phasing of dikaryotic genomes from two isolates of Puccinia coronata f. sp. avenae, the causal agent of oat crown rust.</title>
        <authorList>
            <person name="Miller M.E."/>
            <person name="Zhang Y."/>
            <person name="Omidvar V."/>
            <person name="Sperschneider J."/>
            <person name="Schwessinger B."/>
            <person name="Raley C."/>
            <person name="Palmer J.M."/>
            <person name="Garnica D."/>
            <person name="Upadhyaya N."/>
            <person name="Rathjen J."/>
            <person name="Taylor J.M."/>
            <person name="Park R.F."/>
            <person name="Dodds P.N."/>
            <person name="Hirsch C.D."/>
            <person name="Kianian S.F."/>
            <person name="Figueroa M."/>
        </authorList>
    </citation>
    <scope>NUCLEOTIDE SEQUENCE [LARGE SCALE GENOMIC DNA]</scope>
    <source>
        <strain evidence="1">12NC29</strain>
    </source>
</reference>
<dbReference type="PANTHER" id="PTHR32085">
    <property type="entry name" value="PROTEIN CSF1"/>
    <property type="match status" value="1"/>
</dbReference>
<dbReference type="STRING" id="200324.A0A2N5UL38"/>
<evidence type="ECO:0000313" key="2">
    <source>
        <dbReference type="Proteomes" id="UP000235388"/>
    </source>
</evidence>